<comment type="caution">
    <text evidence="3">The sequence shown here is derived from an EMBL/GenBank/DDBJ whole genome shotgun (WGS) entry which is preliminary data.</text>
</comment>
<proteinExistence type="predicted"/>
<evidence type="ECO:0000313" key="3">
    <source>
        <dbReference type="EMBL" id="GIQ85039.1"/>
    </source>
</evidence>
<dbReference type="Gene3D" id="1.10.510.10">
    <property type="entry name" value="Transferase(Phosphotransferase) domain 1"/>
    <property type="match status" value="1"/>
</dbReference>
<dbReference type="PROSITE" id="PS00107">
    <property type="entry name" value="PROTEIN_KINASE_ATP"/>
    <property type="match status" value="1"/>
</dbReference>
<feature type="binding site" evidence="1">
    <location>
        <position position="36"/>
    </location>
    <ligand>
        <name>ATP</name>
        <dbReference type="ChEBI" id="CHEBI:30616"/>
    </ligand>
</feature>
<keyword evidence="1" id="KW-0067">ATP-binding</keyword>
<name>A0A9K3D0J4_9EUKA</name>
<organism evidence="3 4">
    <name type="scientific">Kipferlia bialata</name>
    <dbReference type="NCBI Taxonomy" id="797122"/>
    <lineage>
        <taxon>Eukaryota</taxon>
        <taxon>Metamonada</taxon>
        <taxon>Carpediemonas-like organisms</taxon>
        <taxon>Kipferlia</taxon>
    </lineage>
</organism>
<evidence type="ECO:0000259" key="2">
    <source>
        <dbReference type="PROSITE" id="PS50011"/>
    </source>
</evidence>
<evidence type="ECO:0000313" key="4">
    <source>
        <dbReference type="Proteomes" id="UP000265618"/>
    </source>
</evidence>
<dbReference type="Proteomes" id="UP000265618">
    <property type="component" value="Unassembled WGS sequence"/>
</dbReference>
<gene>
    <name evidence="3" type="ORF">KIPB_006649</name>
</gene>
<feature type="domain" description="Protein kinase" evidence="2">
    <location>
        <begin position="3"/>
        <end position="141"/>
    </location>
</feature>
<dbReference type="InterPro" id="IPR017441">
    <property type="entry name" value="Protein_kinase_ATP_BS"/>
</dbReference>
<keyword evidence="1" id="KW-0547">Nucleotide-binding</keyword>
<dbReference type="GO" id="GO:0004672">
    <property type="term" value="F:protein kinase activity"/>
    <property type="evidence" value="ECO:0007669"/>
    <property type="project" value="InterPro"/>
</dbReference>
<dbReference type="InterPro" id="IPR011009">
    <property type="entry name" value="Kinase-like_dom_sf"/>
</dbReference>
<dbReference type="AlphaFoldDB" id="A0A9K3D0J4"/>
<dbReference type="PROSITE" id="PS50011">
    <property type="entry name" value="PROTEIN_KINASE_DOM"/>
    <property type="match status" value="1"/>
</dbReference>
<accession>A0A9K3D0J4</accession>
<sequence>MPIEYDDKLGEGDFGRVYKVTPRDHSVYPLPHYAVKTQDMDMIASRLDASMMKRNIKRELAAGFRVVDSPNVVKCHDHFINTDQSGTEMVIVMDLLPGKNFSKVLFEDFPDRCAHQPIPHMLSIMEQVFSLSHTHTHTLSL</sequence>
<keyword evidence="4" id="KW-1185">Reference proteome</keyword>
<dbReference type="EMBL" id="BDIP01001736">
    <property type="protein sequence ID" value="GIQ85039.1"/>
    <property type="molecule type" value="Genomic_DNA"/>
</dbReference>
<protein>
    <recommendedName>
        <fullName evidence="2">Protein kinase domain-containing protein</fullName>
    </recommendedName>
</protein>
<reference evidence="3 4" key="1">
    <citation type="journal article" date="2018" name="PLoS ONE">
        <title>The draft genome of Kipferlia bialata reveals reductive genome evolution in fornicate parasites.</title>
        <authorList>
            <person name="Tanifuji G."/>
            <person name="Takabayashi S."/>
            <person name="Kume K."/>
            <person name="Takagi M."/>
            <person name="Nakayama T."/>
            <person name="Kamikawa R."/>
            <person name="Inagaki Y."/>
            <person name="Hashimoto T."/>
        </authorList>
    </citation>
    <scope>NUCLEOTIDE SEQUENCE [LARGE SCALE GENOMIC DNA]</scope>
    <source>
        <strain evidence="3">NY0173</strain>
    </source>
</reference>
<evidence type="ECO:0000256" key="1">
    <source>
        <dbReference type="PROSITE-ProRule" id="PRU10141"/>
    </source>
</evidence>
<dbReference type="GO" id="GO:0005524">
    <property type="term" value="F:ATP binding"/>
    <property type="evidence" value="ECO:0007669"/>
    <property type="project" value="UniProtKB-UniRule"/>
</dbReference>
<dbReference type="SUPFAM" id="SSF56112">
    <property type="entry name" value="Protein kinase-like (PK-like)"/>
    <property type="match status" value="1"/>
</dbReference>
<dbReference type="InterPro" id="IPR000719">
    <property type="entry name" value="Prot_kinase_dom"/>
</dbReference>